<protein>
    <submittedName>
        <fullName evidence="2">Uncharacterized protein</fullName>
    </submittedName>
</protein>
<dbReference type="RefSeq" id="WP_305009489.1">
    <property type="nucleotide sequence ID" value="NZ_JAUQSX010000001.1"/>
</dbReference>
<gene>
    <name evidence="2" type="ORF">Q5H92_00495</name>
</gene>
<dbReference type="Proteomes" id="UP001167796">
    <property type="component" value="Unassembled WGS sequence"/>
</dbReference>
<keyword evidence="3" id="KW-1185">Reference proteome</keyword>
<evidence type="ECO:0000313" key="3">
    <source>
        <dbReference type="Proteomes" id="UP001167796"/>
    </source>
</evidence>
<name>A0ABT9A5M2_9BACT</name>
<dbReference type="EMBL" id="JAUQSX010000001">
    <property type="protein sequence ID" value="MDO7844818.1"/>
    <property type="molecule type" value="Genomic_DNA"/>
</dbReference>
<evidence type="ECO:0000313" key="2">
    <source>
        <dbReference type="EMBL" id="MDO7844818.1"/>
    </source>
</evidence>
<keyword evidence="1" id="KW-0732">Signal</keyword>
<reference evidence="2" key="1">
    <citation type="submission" date="2023-07" db="EMBL/GenBank/DDBJ databases">
        <authorList>
            <person name="Kim M.K."/>
        </authorList>
    </citation>
    <scope>NUCLEOTIDE SEQUENCE</scope>
    <source>
        <strain evidence="2">M29</strain>
    </source>
</reference>
<accession>A0ABT9A5M2</accession>
<comment type="caution">
    <text evidence="2">The sequence shown here is derived from an EMBL/GenBank/DDBJ whole genome shotgun (WGS) entry which is preliminary data.</text>
</comment>
<proteinExistence type="predicted"/>
<feature type="chain" id="PRO_5045094728" evidence="1">
    <location>
        <begin position="19"/>
        <end position="116"/>
    </location>
</feature>
<feature type="signal peptide" evidence="1">
    <location>
        <begin position="1"/>
        <end position="18"/>
    </location>
</feature>
<organism evidence="2 3">
    <name type="scientific">Hymenobacter mellowenesis</name>
    <dbReference type="NCBI Taxonomy" id="3063995"/>
    <lineage>
        <taxon>Bacteria</taxon>
        <taxon>Pseudomonadati</taxon>
        <taxon>Bacteroidota</taxon>
        <taxon>Cytophagia</taxon>
        <taxon>Cytophagales</taxon>
        <taxon>Hymenobacteraceae</taxon>
        <taxon>Hymenobacter</taxon>
    </lineage>
</organism>
<evidence type="ECO:0000256" key="1">
    <source>
        <dbReference type="SAM" id="SignalP"/>
    </source>
</evidence>
<sequence>MKLSFLLIGLSLAFCAHAQESALPNKLVAVESPPSIENALRGMANPHYVVLKHVTPVYYQAADTVNGRFALKLPPGTKIYIRDWVPGGLLIDFGLVGERYYLPEKSVKGLQTMVEI</sequence>